<dbReference type="EMBL" id="LT629972">
    <property type="protein sequence ID" value="SEI20210.1"/>
    <property type="molecule type" value="Genomic_DNA"/>
</dbReference>
<proteinExistence type="predicted"/>
<protein>
    <submittedName>
        <fullName evidence="1">Uncharacterized protein</fullName>
    </submittedName>
</protein>
<dbReference type="AlphaFoldDB" id="A0A1H6P348"/>
<evidence type="ECO:0000313" key="2">
    <source>
        <dbReference type="Proteomes" id="UP000182272"/>
    </source>
</evidence>
<accession>A0A1H6P348</accession>
<name>A0A1H6P348_9PSED</name>
<dbReference type="Proteomes" id="UP000182272">
    <property type="component" value="Chromosome I"/>
</dbReference>
<gene>
    <name evidence="1" type="ORF">SAMN05216581_4161</name>
</gene>
<organism evidence="1 2">
    <name type="scientific">Pseudomonas asplenii</name>
    <dbReference type="NCBI Taxonomy" id="53407"/>
    <lineage>
        <taxon>Bacteria</taxon>
        <taxon>Pseudomonadati</taxon>
        <taxon>Pseudomonadota</taxon>
        <taxon>Gammaproteobacteria</taxon>
        <taxon>Pseudomonadales</taxon>
        <taxon>Pseudomonadaceae</taxon>
        <taxon>Pseudomonas</taxon>
    </lineage>
</organism>
<sequence length="51" mass="5239">MAMAKAVILACHFESILALLDGYAICFQSGRQTGNLVGRIGTAATAPDLSA</sequence>
<reference evidence="1 2" key="1">
    <citation type="submission" date="2016-10" db="EMBL/GenBank/DDBJ databases">
        <authorList>
            <person name="de Groot N.N."/>
        </authorList>
    </citation>
    <scope>NUCLEOTIDE SEQUENCE [LARGE SCALE GENOMIC DNA]</scope>
    <source>
        <strain evidence="1 2">LMG 2158</strain>
    </source>
</reference>
<evidence type="ECO:0000313" key="1">
    <source>
        <dbReference type="EMBL" id="SEI20210.1"/>
    </source>
</evidence>